<protein>
    <submittedName>
        <fullName evidence="1">Competence protein ComG</fullName>
    </submittedName>
</protein>
<dbReference type="EMBL" id="AAMEBU010000009">
    <property type="protein sequence ID" value="EDG4140713.1"/>
    <property type="molecule type" value="Genomic_DNA"/>
</dbReference>
<sequence>NYKGTKIECQATDNQLTEFNCQITLQNGYTLTKTTSP</sequence>
<proteinExistence type="predicted"/>
<organism evidence="1">
    <name type="scientific">Listeria monocytogenes</name>
    <dbReference type="NCBI Taxonomy" id="1639"/>
    <lineage>
        <taxon>Bacteria</taxon>
        <taxon>Bacillati</taxon>
        <taxon>Bacillota</taxon>
        <taxon>Bacilli</taxon>
        <taxon>Bacillales</taxon>
        <taxon>Listeriaceae</taxon>
        <taxon>Listeria</taxon>
    </lineage>
</organism>
<dbReference type="AlphaFoldDB" id="A0A630PKL4"/>
<name>A0A630PKL4_LISMN</name>
<comment type="caution">
    <text evidence="1">The sequence shown here is derived from an EMBL/GenBank/DDBJ whole genome shotgun (WGS) entry which is preliminary data.</text>
</comment>
<gene>
    <name evidence="1" type="ORF">GCS15_06760</name>
</gene>
<evidence type="ECO:0000313" key="1">
    <source>
        <dbReference type="EMBL" id="EDG4140713.1"/>
    </source>
</evidence>
<reference evidence="1" key="1">
    <citation type="submission" date="2019-10" db="EMBL/GenBank/DDBJ databases">
        <authorList>
            <person name="Ashton P.M."/>
            <person name="Dallman T."/>
            <person name="Nair S."/>
            <person name="De Pinna E."/>
            <person name="Peters T."/>
            <person name="Grant K."/>
        </authorList>
    </citation>
    <scope>NUCLEOTIDE SEQUENCE</scope>
    <source>
        <strain evidence="1">821023</strain>
    </source>
</reference>
<accession>A0A630PKL4</accession>
<feature type="non-terminal residue" evidence="1">
    <location>
        <position position="1"/>
    </location>
</feature>